<accession>A0A811UAP1</accession>
<dbReference type="EMBL" id="CAJHJT010000001">
    <property type="protein sequence ID" value="CAD6995964.1"/>
    <property type="molecule type" value="Genomic_DNA"/>
</dbReference>
<organism evidence="1 2">
    <name type="scientific">Ceratitis capitata</name>
    <name type="common">Mediterranean fruit fly</name>
    <name type="synonym">Tephritis capitata</name>
    <dbReference type="NCBI Taxonomy" id="7213"/>
    <lineage>
        <taxon>Eukaryota</taxon>
        <taxon>Metazoa</taxon>
        <taxon>Ecdysozoa</taxon>
        <taxon>Arthropoda</taxon>
        <taxon>Hexapoda</taxon>
        <taxon>Insecta</taxon>
        <taxon>Pterygota</taxon>
        <taxon>Neoptera</taxon>
        <taxon>Endopterygota</taxon>
        <taxon>Diptera</taxon>
        <taxon>Brachycera</taxon>
        <taxon>Muscomorpha</taxon>
        <taxon>Tephritoidea</taxon>
        <taxon>Tephritidae</taxon>
        <taxon>Ceratitis</taxon>
        <taxon>Ceratitis</taxon>
    </lineage>
</organism>
<dbReference type="AlphaFoldDB" id="A0A811UAP1"/>
<proteinExistence type="predicted"/>
<name>A0A811UAP1_CERCA</name>
<reference evidence="1" key="1">
    <citation type="submission" date="2020-11" db="EMBL/GenBank/DDBJ databases">
        <authorList>
            <person name="Whitehead M."/>
        </authorList>
    </citation>
    <scope>NUCLEOTIDE SEQUENCE</scope>
    <source>
        <strain evidence="1">EGII</strain>
    </source>
</reference>
<keyword evidence="2" id="KW-1185">Reference proteome</keyword>
<evidence type="ECO:0000313" key="1">
    <source>
        <dbReference type="EMBL" id="CAD6995964.1"/>
    </source>
</evidence>
<comment type="caution">
    <text evidence="1">The sequence shown here is derived from an EMBL/GenBank/DDBJ whole genome shotgun (WGS) entry which is preliminary data.</text>
</comment>
<gene>
    <name evidence="1" type="ORF">CCAP1982_LOCUS4675</name>
</gene>
<dbReference type="Proteomes" id="UP000606786">
    <property type="component" value="Unassembled WGS sequence"/>
</dbReference>
<evidence type="ECO:0000313" key="2">
    <source>
        <dbReference type="Proteomes" id="UP000606786"/>
    </source>
</evidence>
<sequence>MNLRAKSRNPVAKLVFSRDNKILINAKSLANTHEYICLALTLQHLYYIIPFLYHEGAAAQLVDVFIKIRVTSESSGSAIEIGPRDLFGFYFEEEKPTYRNAALLR</sequence>
<protein>
    <submittedName>
        <fullName evidence="1">(Mediterranean fruit fly) hypothetical protein</fullName>
    </submittedName>
</protein>